<gene>
    <name evidence="1" type="ORF">CITCOLO1_LOCUS13048</name>
</gene>
<protein>
    <submittedName>
        <fullName evidence="1">Uncharacterized protein</fullName>
    </submittedName>
</protein>
<organism evidence="1 2">
    <name type="scientific">Citrullus colocynthis</name>
    <name type="common">colocynth</name>
    <dbReference type="NCBI Taxonomy" id="252529"/>
    <lineage>
        <taxon>Eukaryota</taxon>
        <taxon>Viridiplantae</taxon>
        <taxon>Streptophyta</taxon>
        <taxon>Embryophyta</taxon>
        <taxon>Tracheophyta</taxon>
        <taxon>Spermatophyta</taxon>
        <taxon>Magnoliopsida</taxon>
        <taxon>eudicotyledons</taxon>
        <taxon>Gunneridae</taxon>
        <taxon>Pentapetalae</taxon>
        <taxon>rosids</taxon>
        <taxon>fabids</taxon>
        <taxon>Cucurbitales</taxon>
        <taxon>Cucurbitaceae</taxon>
        <taxon>Benincaseae</taxon>
        <taxon>Citrullus</taxon>
    </lineage>
</organism>
<dbReference type="EMBL" id="OZ021738">
    <property type="protein sequence ID" value="CAK9320989.1"/>
    <property type="molecule type" value="Genomic_DNA"/>
</dbReference>
<sequence length="90" mass="10340">MKMGGGLEMHLFFFFCTDRQIGKFVYKGSILVQSLRNSHKQYIVVCTIALIHSLSNKNEPYFPSNGLILKLGSSIYPIPQDHYYKLLKLV</sequence>
<accession>A0ABP0YKG1</accession>
<keyword evidence="2" id="KW-1185">Reference proteome</keyword>
<name>A0ABP0YKG1_9ROSI</name>
<dbReference type="Proteomes" id="UP001642487">
    <property type="component" value="Chromosome 4"/>
</dbReference>
<evidence type="ECO:0000313" key="1">
    <source>
        <dbReference type="EMBL" id="CAK9320989.1"/>
    </source>
</evidence>
<evidence type="ECO:0000313" key="2">
    <source>
        <dbReference type="Proteomes" id="UP001642487"/>
    </source>
</evidence>
<proteinExistence type="predicted"/>
<reference evidence="1 2" key="1">
    <citation type="submission" date="2024-03" db="EMBL/GenBank/DDBJ databases">
        <authorList>
            <person name="Gkanogiannis A."/>
            <person name="Becerra Lopez-Lavalle L."/>
        </authorList>
    </citation>
    <scope>NUCLEOTIDE SEQUENCE [LARGE SCALE GENOMIC DNA]</scope>
</reference>